<evidence type="ECO:0000256" key="8">
    <source>
        <dbReference type="SAM" id="MobiDB-lite"/>
    </source>
</evidence>
<dbReference type="SUPFAM" id="SSF90229">
    <property type="entry name" value="CCCH zinc finger"/>
    <property type="match status" value="1"/>
</dbReference>
<accession>A0A4U5N0Y4</accession>
<reference evidence="10 11" key="2">
    <citation type="journal article" date="2019" name="G3 (Bethesda)">
        <title>Hybrid Assembly of the Genome of the Entomopathogenic Nematode Steinernema carpocapsae Identifies the X-Chromosome.</title>
        <authorList>
            <person name="Serra L."/>
            <person name="Macchietto M."/>
            <person name="Macias-Munoz A."/>
            <person name="McGill C.J."/>
            <person name="Rodriguez I.M."/>
            <person name="Rodriguez B."/>
            <person name="Murad R."/>
            <person name="Mortazavi A."/>
        </authorList>
    </citation>
    <scope>NUCLEOTIDE SEQUENCE [LARGE SCALE GENOMIC DNA]</scope>
    <source>
        <strain evidence="10 11">ALL</strain>
    </source>
</reference>
<feature type="compositionally biased region" description="Polar residues" evidence="8">
    <location>
        <begin position="21"/>
        <end position="30"/>
    </location>
</feature>
<feature type="compositionally biased region" description="Polar residues" evidence="8">
    <location>
        <begin position="52"/>
        <end position="70"/>
    </location>
</feature>
<proteinExistence type="inferred from homology"/>
<dbReference type="GO" id="GO:0008270">
    <property type="term" value="F:zinc ion binding"/>
    <property type="evidence" value="ECO:0007669"/>
    <property type="project" value="UniProtKB-KW"/>
</dbReference>
<protein>
    <recommendedName>
        <fullName evidence="9">C3H1-type domain-containing protein</fullName>
    </recommendedName>
</protein>
<feature type="region of interest" description="Disordered" evidence="8">
    <location>
        <begin position="1"/>
        <end position="71"/>
    </location>
</feature>
<evidence type="ECO:0000256" key="4">
    <source>
        <dbReference type="ARBA" id="ARBA00022833"/>
    </source>
</evidence>
<keyword evidence="7" id="KW-0175">Coiled coil</keyword>
<keyword evidence="11" id="KW-1185">Reference proteome</keyword>
<comment type="caution">
    <text evidence="10">The sequence shown here is derived from an EMBL/GenBank/DDBJ whole genome shotgun (WGS) entry which is preliminary data.</text>
</comment>
<sequence length="359" mass="40494">MSDPIVNESPVPNGNGGENGAPQQRETQPQPVDAVAVKPEAVKEETRLNESLPAQESVVPQVTQRTPTSHGRSDICRDFMKNICNRGSRCKFFHPQDHNPDSSDEIHFCIDFQNRGCTRDNCRFVHAHRDDAERYKQNGDISIALARAIAAITKKETINGIPFCKEFQTGNCSRVRCRYWHINLEAERERRRRMNGRHFPEPPMQQQQPPYGGYGSPASGGAGIRRPASGPMDYDFEMKRGRYDEMPPPPRPDRYVQELERRNSELSKENEGLKRELERERERYEQLYALFRQSSASIQAHAAPDMYAAAQQHQQPPQMPGMGGPPSLANQMHPRGGPGGVPADVAVRWTPTGGAQSWQ</sequence>
<evidence type="ECO:0000256" key="5">
    <source>
        <dbReference type="ARBA" id="ARBA00038226"/>
    </source>
</evidence>
<feature type="domain" description="C3H1-type" evidence="9">
    <location>
        <begin position="158"/>
        <end position="184"/>
    </location>
</feature>
<dbReference type="STRING" id="34508.A0A4U5N0Y4"/>
<keyword evidence="2" id="KW-0677">Repeat</keyword>
<comment type="similarity">
    <text evidence="5">Belongs to the muscleblind family.</text>
</comment>
<dbReference type="OrthoDB" id="250836at2759"/>
<dbReference type="InterPro" id="IPR000571">
    <property type="entry name" value="Znf_CCCH"/>
</dbReference>
<dbReference type="Pfam" id="PF22628">
    <property type="entry name" value="zf-CCCH_10"/>
    <property type="match status" value="1"/>
</dbReference>
<feature type="region of interest" description="Disordered" evidence="8">
    <location>
        <begin position="307"/>
        <end position="359"/>
    </location>
</feature>
<feature type="region of interest" description="Disordered" evidence="8">
    <location>
        <begin position="200"/>
        <end position="235"/>
    </location>
</feature>
<dbReference type="EMBL" id="AZBU02000005">
    <property type="protein sequence ID" value="TKR75979.1"/>
    <property type="molecule type" value="Genomic_DNA"/>
</dbReference>
<evidence type="ECO:0000256" key="6">
    <source>
        <dbReference type="PROSITE-ProRule" id="PRU00723"/>
    </source>
</evidence>
<dbReference type="InterPro" id="IPR054429">
    <property type="entry name" value="Znf-CCCH_Muscleblind-like"/>
</dbReference>
<evidence type="ECO:0000313" key="10">
    <source>
        <dbReference type="EMBL" id="TKR75979.1"/>
    </source>
</evidence>
<evidence type="ECO:0000313" key="11">
    <source>
        <dbReference type="Proteomes" id="UP000298663"/>
    </source>
</evidence>
<feature type="zinc finger region" description="C3H1-type" evidence="6">
    <location>
        <begin position="158"/>
        <end position="184"/>
    </location>
</feature>
<evidence type="ECO:0000256" key="7">
    <source>
        <dbReference type="SAM" id="Coils"/>
    </source>
</evidence>
<organism evidence="10 11">
    <name type="scientific">Steinernema carpocapsae</name>
    <name type="common">Entomopathogenic nematode</name>
    <dbReference type="NCBI Taxonomy" id="34508"/>
    <lineage>
        <taxon>Eukaryota</taxon>
        <taxon>Metazoa</taxon>
        <taxon>Ecdysozoa</taxon>
        <taxon>Nematoda</taxon>
        <taxon>Chromadorea</taxon>
        <taxon>Rhabditida</taxon>
        <taxon>Tylenchina</taxon>
        <taxon>Panagrolaimomorpha</taxon>
        <taxon>Strongyloidoidea</taxon>
        <taxon>Steinernematidae</taxon>
        <taxon>Steinernema</taxon>
    </lineage>
</organism>
<dbReference type="SMART" id="SM00356">
    <property type="entry name" value="ZnF_C3H1"/>
    <property type="match status" value="3"/>
</dbReference>
<dbReference type="GO" id="GO:0003723">
    <property type="term" value="F:RNA binding"/>
    <property type="evidence" value="ECO:0007669"/>
    <property type="project" value="TreeGrafter"/>
</dbReference>
<feature type="zinc finger region" description="C3H1-type" evidence="6">
    <location>
        <begin position="71"/>
        <end position="97"/>
    </location>
</feature>
<dbReference type="PANTHER" id="PTHR12675">
    <property type="entry name" value="MUSCLEBLIND-LIKE PROTEIN"/>
    <property type="match status" value="1"/>
</dbReference>
<feature type="compositionally biased region" description="Low complexity" evidence="8">
    <location>
        <begin position="307"/>
        <end position="316"/>
    </location>
</feature>
<feature type="compositionally biased region" description="Gly residues" evidence="8">
    <location>
        <begin position="212"/>
        <end position="223"/>
    </location>
</feature>
<gene>
    <name evidence="10" type="ORF">L596_017194</name>
</gene>
<reference evidence="10 11" key="1">
    <citation type="journal article" date="2015" name="Genome Biol.">
        <title>Comparative genomics of Steinernema reveals deeply conserved gene regulatory networks.</title>
        <authorList>
            <person name="Dillman A.R."/>
            <person name="Macchietto M."/>
            <person name="Porter C.F."/>
            <person name="Rogers A."/>
            <person name="Williams B."/>
            <person name="Antoshechkin I."/>
            <person name="Lee M.M."/>
            <person name="Goodwin Z."/>
            <person name="Lu X."/>
            <person name="Lewis E.E."/>
            <person name="Goodrich-Blair H."/>
            <person name="Stock S.P."/>
            <person name="Adams B.J."/>
            <person name="Sternberg P.W."/>
            <person name="Mortazavi A."/>
        </authorList>
    </citation>
    <scope>NUCLEOTIDE SEQUENCE [LARGE SCALE GENOMIC DNA]</scope>
    <source>
        <strain evidence="10 11">ALL</strain>
    </source>
</reference>
<keyword evidence="3 6" id="KW-0863">Zinc-finger</keyword>
<evidence type="ECO:0000256" key="2">
    <source>
        <dbReference type="ARBA" id="ARBA00022737"/>
    </source>
</evidence>
<evidence type="ECO:0000256" key="3">
    <source>
        <dbReference type="ARBA" id="ARBA00022771"/>
    </source>
</evidence>
<keyword evidence="4 6" id="KW-0862">Zinc</keyword>
<dbReference type="PANTHER" id="PTHR12675:SF6">
    <property type="entry name" value="ZINC FINGER CCCH DOMAIN-CONTAINING PROTEIN 10"/>
    <property type="match status" value="1"/>
</dbReference>
<dbReference type="Proteomes" id="UP000298663">
    <property type="component" value="Unassembled WGS sequence"/>
</dbReference>
<name>A0A4U5N0Y4_STECR</name>
<dbReference type="Pfam" id="PF14608">
    <property type="entry name" value="zf-CCCH_2"/>
    <property type="match status" value="2"/>
</dbReference>
<feature type="coiled-coil region" evidence="7">
    <location>
        <begin position="256"/>
        <end position="294"/>
    </location>
</feature>
<dbReference type="InterPro" id="IPR036855">
    <property type="entry name" value="Znf_CCCH_sf"/>
</dbReference>
<evidence type="ECO:0000259" key="9">
    <source>
        <dbReference type="PROSITE" id="PS50103"/>
    </source>
</evidence>
<dbReference type="PROSITE" id="PS50103">
    <property type="entry name" value="ZF_C3H1"/>
    <property type="match status" value="2"/>
</dbReference>
<feature type="domain" description="C3H1-type" evidence="9">
    <location>
        <begin position="71"/>
        <end position="97"/>
    </location>
</feature>
<dbReference type="GO" id="GO:0043484">
    <property type="term" value="P:regulation of RNA splicing"/>
    <property type="evidence" value="ECO:0007669"/>
    <property type="project" value="TreeGrafter"/>
</dbReference>
<dbReference type="Gene3D" id="3.30.1370.210">
    <property type="match status" value="1"/>
</dbReference>
<evidence type="ECO:0000256" key="1">
    <source>
        <dbReference type="ARBA" id="ARBA00022723"/>
    </source>
</evidence>
<dbReference type="AlphaFoldDB" id="A0A4U5N0Y4"/>
<keyword evidence="1 6" id="KW-0479">Metal-binding</keyword>